<accession>A0ABN9UF43</accession>
<protein>
    <submittedName>
        <fullName evidence="2">Uncharacterized protein</fullName>
    </submittedName>
</protein>
<proteinExistence type="predicted"/>
<feature type="region of interest" description="Disordered" evidence="1">
    <location>
        <begin position="362"/>
        <end position="434"/>
    </location>
</feature>
<dbReference type="Proteomes" id="UP001189429">
    <property type="component" value="Unassembled WGS sequence"/>
</dbReference>
<keyword evidence="3" id="KW-1185">Reference proteome</keyword>
<gene>
    <name evidence="2" type="ORF">PCOR1329_LOCUS47613</name>
</gene>
<feature type="compositionally biased region" description="Gly residues" evidence="1">
    <location>
        <begin position="367"/>
        <end position="385"/>
    </location>
</feature>
<comment type="caution">
    <text evidence="2">The sequence shown here is derived from an EMBL/GenBank/DDBJ whole genome shotgun (WGS) entry which is preliminary data.</text>
</comment>
<evidence type="ECO:0000313" key="2">
    <source>
        <dbReference type="EMBL" id="CAK0857509.1"/>
    </source>
</evidence>
<evidence type="ECO:0000313" key="3">
    <source>
        <dbReference type="Proteomes" id="UP001189429"/>
    </source>
</evidence>
<sequence length="434" mass="47288">MASYTSSEIRADLEGLPSSAFNGADEASRQQWMDTVLGAEVNPRSKHDVRFYTGVARLLADTVHSTQPEDFADEYVREVIKTGFRPGHLPFASEGNPDSWKAFKVTPAMVVCALRVQAACAGSTAQAHRAGGSSGAGDSDDGFKEAVKEFVKAQTEQATKHVKKGLSFSLAERTTEVGLGLFPKQGLPSEELLAKWETAGKAAADRGRLYVGCFDGDDYQAVHRPFWSRSPKIDAIAGHGSLEDKLKETLEMKKSRSVDEKMQYPSFATFLGHVLTWGLKLVLMRTCSQTHLLSFVYLLTRVAEEHGGAFTAYHYDLLVRKAMAQKLEHEEGDVLHFFLKLDQDLLSEAKGKAVAGASKAAKFNNSKGGGSAASNPKGGGKGGGKTAVKGESDQPRAPTTPRLARSRSRPRKEDRNKKSGWGKDGWYGKTWTNR</sequence>
<dbReference type="EMBL" id="CAUYUJ010015737">
    <property type="protein sequence ID" value="CAK0857509.1"/>
    <property type="molecule type" value="Genomic_DNA"/>
</dbReference>
<evidence type="ECO:0000256" key="1">
    <source>
        <dbReference type="SAM" id="MobiDB-lite"/>
    </source>
</evidence>
<reference evidence="2" key="1">
    <citation type="submission" date="2023-10" db="EMBL/GenBank/DDBJ databases">
        <authorList>
            <person name="Chen Y."/>
            <person name="Shah S."/>
            <person name="Dougan E. K."/>
            <person name="Thang M."/>
            <person name="Chan C."/>
        </authorList>
    </citation>
    <scope>NUCLEOTIDE SEQUENCE [LARGE SCALE GENOMIC DNA]</scope>
</reference>
<organism evidence="2 3">
    <name type="scientific">Prorocentrum cordatum</name>
    <dbReference type="NCBI Taxonomy" id="2364126"/>
    <lineage>
        <taxon>Eukaryota</taxon>
        <taxon>Sar</taxon>
        <taxon>Alveolata</taxon>
        <taxon>Dinophyceae</taxon>
        <taxon>Prorocentrales</taxon>
        <taxon>Prorocentraceae</taxon>
        <taxon>Prorocentrum</taxon>
    </lineage>
</organism>
<name>A0ABN9UF43_9DINO</name>